<keyword evidence="1" id="KW-0175">Coiled coil</keyword>
<dbReference type="RefSeq" id="WP_021842206.1">
    <property type="nucleotide sequence ID" value="NZ_CACRUX010000033.1"/>
</dbReference>
<reference evidence="2" key="1">
    <citation type="submission" date="2019-11" db="EMBL/GenBank/DDBJ databases">
        <authorList>
            <person name="Feng L."/>
        </authorList>
    </citation>
    <scope>NUCLEOTIDE SEQUENCE</scope>
    <source>
        <strain evidence="2">VrattiLFYP33</strain>
    </source>
</reference>
<sequence>MNWQDLLAIVSIAAIILGLIERAALSSITVKLNNIESSTNDIKVEFKQLRQDSHSADNRITKLEESVKSVHKRLDDMQEHCGKMHLE</sequence>
<protein>
    <submittedName>
        <fullName evidence="2">Uncharacterized protein</fullName>
    </submittedName>
</protein>
<proteinExistence type="predicted"/>
<feature type="coiled-coil region" evidence="1">
    <location>
        <begin position="46"/>
        <end position="80"/>
    </location>
</feature>
<accession>A0A6N3AHC4</accession>
<organism evidence="2">
    <name type="scientific">Veillonella ratti</name>
    <dbReference type="NCBI Taxonomy" id="103892"/>
    <lineage>
        <taxon>Bacteria</taxon>
        <taxon>Bacillati</taxon>
        <taxon>Bacillota</taxon>
        <taxon>Negativicutes</taxon>
        <taxon>Veillonellales</taxon>
        <taxon>Veillonellaceae</taxon>
        <taxon>Veillonella</taxon>
    </lineage>
</organism>
<gene>
    <name evidence="2" type="ORF">VRLFYP33_00778</name>
</gene>
<evidence type="ECO:0000256" key="1">
    <source>
        <dbReference type="SAM" id="Coils"/>
    </source>
</evidence>
<evidence type="ECO:0000313" key="2">
    <source>
        <dbReference type="EMBL" id="VYT91809.1"/>
    </source>
</evidence>
<dbReference type="EMBL" id="CACRUX010000033">
    <property type="protein sequence ID" value="VYT91809.1"/>
    <property type="molecule type" value="Genomic_DNA"/>
</dbReference>
<dbReference type="AlphaFoldDB" id="A0A6N3AHC4"/>
<name>A0A6N3AHC4_9FIRM</name>